<name>A0A5P5X5C7_VIBPH</name>
<dbReference type="InterPro" id="IPR001296">
    <property type="entry name" value="Glyco_trans_1"/>
</dbReference>
<gene>
    <name evidence="3" type="primary">bshA</name>
</gene>
<dbReference type="Pfam" id="PF00534">
    <property type="entry name" value="Glycos_transf_1"/>
    <property type="match status" value="1"/>
</dbReference>
<feature type="domain" description="Glycosyl transferase family 1" evidence="1">
    <location>
        <begin position="162"/>
        <end position="289"/>
    </location>
</feature>
<keyword evidence="3" id="KW-0808">Transferase</keyword>
<dbReference type="Pfam" id="PF13439">
    <property type="entry name" value="Glyco_transf_4"/>
    <property type="match status" value="1"/>
</dbReference>
<dbReference type="InterPro" id="IPR028098">
    <property type="entry name" value="Glyco_trans_4-like_N"/>
</dbReference>
<feature type="domain" description="Glycosyltransferase subfamily 4-like N-terminal" evidence="2">
    <location>
        <begin position="45"/>
        <end position="151"/>
    </location>
</feature>
<dbReference type="Gene3D" id="3.40.50.2000">
    <property type="entry name" value="Glycogen Phosphorylase B"/>
    <property type="match status" value="2"/>
</dbReference>
<dbReference type="PANTHER" id="PTHR45947:SF3">
    <property type="entry name" value="SULFOQUINOVOSYL TRANSFERASE SQD2"/>
    <property type="match status" value="1"/>
</dbReference>
<evidence type="ECO:0000313" key="3">
    <source>
        <dbReference type="EMBL" id="QFF90453.1"/>
    </source>
</evidence>
<dbReference type="InterPro" id="IPR050194">
    <property type="entry name" value="Glycosyltransferase_grp1"/>
</dbReference>
<reference evidence="3" key="1">
    <citation type="journal article" date="2019" name="Int. J. Food Microbiol.">
        <title>Developing a novel molecular serotyping system based on capsular polysaccharide synthesis gene clusters of Vibrio parahaemolyticus.</title>
        <authorList>
            <person name="Pang Y."/>
            <person name="Guo X."/>
            <person name="Tian X."/>
            <person name="Liu F."/>
            <person name="Wang L."/>
            <person name="Wu J."/>
            <person name="Zhang S."/>
            <person name="Li S."/>
            <person name="Liu B."/>
        </authorList>
    </citation>
    <scope>NUCLEOTIDE SEQUENCE</scope>
    <source>
        <strain evidence="3">G3557</strain>
    </source>
</reference>
<protein>
    <submittedName>
        <fullName evidence="3">Glycosyl transferase group 1</fullName>
    </submittedName>
</protein>
<dbReference type="AlphaFoldDB" id="A0A5P5X5C7"/>
<dbReference type="EMBL" id="MK473647">
    <property type="protein sequence ID" value="QFF90453.1"/>
    <property type="molecule type" value="Genomic_DNA"/>
</dbReference>
<dbReference type="SUPFAM" id="SSF53756">
    <property type="entry name" value="UDP-Glycosyltransferase/glycogen phosphorylase"/>
    <property type="match status" value="1"/>
</dbReference>
<dbReference type="GO" id="GO:0016757">
    <property type="term" value="F:glycosyltransferase activity"/>
    <property type="evidence" value="ECO:0007669"/>
    <property type="project" value="InterPro"/>
</dbReference>
<accession>A0A5P5X5C7</accession>
<organism evidence="3">
    <name type="scientific">Vibrio parahaemolyticus</name>
    <dbReference type="NCBI Taxonomy" id="670"/>
    <lineage>
        <taxon>Bacteria</taxon>
        <taxon>Pseudomonadati</taxon>
        <taxon>Pseudomonadota</taxon>
        <taxon>Gammaproteobacteria</taxon>
        <taxon>Vibrionales</taxon>
        <taxon>Vibrionaceae</taxon>
        <taxon>Vibrio</taxon>
    </lineage>
</organism>
<evidence type="ECO:0000259" key="1">
    <source>
        <dbReference type="Pfam" id="PF00534"/>
    </source>
</evidence>
<sequence>MMKIAFEQHLNSINTAYTSFFNNHRHIDFKILYKPKLSSKIVTTFRYFFFYLRCFFDFIFKYDLVHINGTKLGFIAYVASFFGCRYIYTIHGFVIDKSYYRNGIIEKLDVLFMKLCCTRAKSVNTISMYSKEKLNEIYGVDSNVIYNGFDCRMFKKISSPEKIEIRKKYNIPLDSIIYISVGRKNKAKNPFLVIDKFIQISNNSDDAFLIMVGDGVLFQNVQSYLDSKGLIGRYLLIRNIPFEIISELYGISTYFISGCREEKFGLVALEALACGCRPLLPRSGAFPELYSSPEFFYEPVVTTWEDDRCFNKKRLEILSSLNWAKSISKYENLYYKYLDADNE</sequence>
<dbReference type="PANTHER" id="PTHR45947">
    <property type="entry name" value="SULFOQUINOVOSYL TRANSFERASE SQD2"/>
    <property type="match status" value="1"/>
</dbReference>
<evidence type="ECO:0000259" key="2">
    <source>
        <dbReference type="Pfam" id="PF13439"/>
    </source>
</evidence>
<dbReference type="CDD" id="cd03801">
    <property type="entry name" value="GT4_PimA-like"/>
    <property type="match status" value="1"/>
</dbReference>
<proteinExistence type="predicted"/>